<protein>
    <recommendedName>
        <fullName evidence="7">Sororin C-terminal region domain-containing protein</fullName>
    </recommendedName>
</protein>
<dbReference type="Proteomes" id="UP000827721">
    <property type="component" value="Unassembled WGS sequence"/>
</dbReference>
<dbReference type="Pfam" id="PF25220">
    <property type="entry name" value="Sororin_C"/>
    <property type="match status" value="1"/>
</dbReference>
<keyword evidence="9" id="KW-1185">Reference proteome</keyword>
<evidence type="ECO:0000256" key="3">
    <source>
        <dbReference type="ARBA" id="ARBA00023242"/>
    </source>
</evidence>
<reference evidence="8 9" key="1">
    <citation type="submission" date="2021-02" db="EMBL/GenBank/DDBJ databases">
        <title>Plant Genome Project.</title>
        <authorList>
            <person name="Zhang R.-G."/>
        </authorList>
    </citation>
    <scope>NUCLEOTIDE SEQUENCE [LARGE SCALE GENOMIC DNA]</scope>
    <source>
        <tissue evidence="8">Leaves</tissue>
    </source>
</reference>
<keyword evidence="3" id="KW-0539">Nucleus</keyword>
<feature type="region of interest" description="Disordered" evidence="6">
    <location>
        <begin position="60"/>
        <end position="175"/>
    </location>
</feature>
<dbReference type="PANTHER" id="PTHR35740:SF1">
    <property type="entry name" value="OS12G0111700 PROTEIN"/>
    <property type="match status" value="1"/>
</dbReference>
<dbReference type="InterPro" id="IPR057337">
    <property type="entry name" value="Sororin_C"/>
</dbReference>
<accession>A0ABQ8H4Q8</accession>
<evidence type="ECO:0000256" key="5">
    <source>
        <dbReference type="ARBA" id="ARBA00093465"/>
    </source>
</evidence>
<evidence type="ECO:0000256" key="1">
    <source>
        <dbReference type="ARBA" id="ARBA00022618"/>
    </source>
</evidence>
<evidence type="ECO:0000256" key="2">
    <source>
        <dbReference type="ARBA" id="ARBA00022776"/>
    </source>
</evidence>
<keyword evidence="2" id="KW-0498">Mitosis</keyword>
<evidence type="ECO:0000313" key="8">
    <source>
        <dbReference type="EMBL" id="KAH7548264.1"/>
    </source>
</evidence>
<evidence type="ECO:0000256" key="6">
    <source>
        <dbReference type="SAM" id="MobiDB-lite"/>
    </source>
</evidence>
<organism evidence="8 9">
    <name type="scientific">Xanthoceras sorbifolium</name>
    <dbReference type="NCBI Taxonomy" id="99658"/>
    <lineage>
        <taxon>Eukaryota</taxon>
        <taxon>Viridiplantae</taxon>
        <taxon>Streptophyta</taxon>
        <taxon>Embryophyta</taxon>
        <taxon>Tracheophyta</taxon>
        <taxon>Spermatophyta</taxon>
        <taxon>Magnoliopsida</taxon>
        <taxon>eudicotyledons</taxon>
        <taxon>Gunneridae</taxon>
        <taxon>Pentapetalae</taxon>
        <taxon>rosids</taxon>
        <taxon>malvids</taxon>
        <taxon>Sapindales</taxon>
        <taxon>Sapindaceae</taxon>
        <taxon>Xanthoceroideae</taxon>
        <taxon>Xanthoceras</taxon>
    </lineage>
</organism>
<proteinExistence type="inferred from homology"/>
<dbReference type="PANTHER" id="PTHR35740">
    <property type="entry name" value="OS12G0111700 PROTEIN"/>
    <property type="match status" value="1"/>
</dbReference>
<evidence type="ECO:0000256" key="4">
    <source>
        <dbReference type="ARBA" id="ARBA00023306"/>
    </source>
</evidence>
<comment type="caution">
    <text evidence="8">The sequence shown here is derived from an EMBL/GenBank/DDBJ whole genome shotgun (WGS) entry which is preliminary data.</text>
</comment>
<comment type="similarity">
    <text evidence="5">Belongs to the sororin family.</text>
</comment>
<gene>
    <name evidence="8" type="ORF">JRO89_XS14G0091100</name>
</gene>
<sequence length="204" mass="21969">MEARRKRKALSDCTNTIVNTTTTSISSSSFSIKKPSTKPSIASALRKVLVKDGGITVINSNSKPCSTATTTTNENGSESAAANPSSSIVVASTPRKSSLVSGTGEHEVVEPCSVYSRRTDKRKSKGKEVVGSPAISINATGDNNKEDKVTGPPKSSTVHHKKKKKDDPMHAMPQDFIEKQRAYFAEIDAFELPEEEVETIDQLE</sequence>
<evidence type="ECO:0000259" key="7">
    <source>
        <dbReference type="Pfam" id="PF25220"/>
    </source>
</evidence>
<dbReference type="EMBL" id="JAFEMO010000014">
    <property type="protein sequence ID" value="KAH7548264.1"/>
    <property type="molecule type" value="Genomic_DNA"/>
</dbReference>
<feature type="compositionally biased region" description="Polar residues" evidence="6">
    <location>
        <begin position="60"/>
        <end position="101"/>
    </location>
</feature>
<feature type="domain" description="Sororin C-terminal region" evidence="7">
    <location>
        <begin position="173"/>
        <end position="195"/>
    </location>
</feature>
<keyword evidence="4" id="KW-0131">Cell cycle</keyword>
<keyword evidence="1" id="KW-0132">Cell division</keyword>
<name>A0ABQ8H4Q8_9ROSI</name>
<evidence type="ECO:0000313" key="9">
    <source>
        <dbReference type="Proteomes" id="UP000827721"/>
    </source>
</evidence>